<sequence>KIQDRFSAAPSLNEPYSIAYGKIVYKDYQFLEQQMWNSYTSSNWYCFSIDSKSSEVFRSHFHQLAKCLPNVLISNVSRSVKSNGVNQNYAHLDCMKTLESKPFEYIFLLQNHDILTRTHRSTVVDKFPCPTSRCLPSYPKKLGQLKMCPKSFKGDQLTECADSEFIYMKGSMQALLPKSASDYIVSEINNNPFIDMYTTKFAGDEQYFPTITTTEGLKIPGRYSASCGYPRYLRHVVWFKLTRCGSRNLRHGVCVFGLEDLPSLMKVPQFTINKMLPSFDNGAIQCFNELLLKRNLGLFSPPDSVESYATSNSARFQREMRLPDFDPAKFV</sequence>
<evidence type="ECO:0000313" key="7">
    <source>
        <dbReference type="Proteomes" id="UP001432322"/>
    </source>
</evidence>
<dbReference type="GO" id="GO:0016757">
    <property type="term" value="F:glycosyltransferase activity"/>
    <property type="evidence" value="ECO:0007669"/>
    <property type="project" value="UniProtKB-KW"/>
</dbReference>
<reference evidence="6" key="1">
    <citation type="submission" date="2023-10" db="EMBL/GenBank/DDBJ databases">
        <title>Genome assembly of Pristionchus species.</title>
        <authorList>
            <person name="Yoshida K."/>
            <person name="Sommer R.J."/>
        </authorList>
    </citation>
    <scope>NUCLEOTIDE SEQUENCE</scope>
    <source>
        <strain evidence="6">RS5133</strain>
    </source>
</reference>
<evidence type="ECO:0000256" key="1">
    <source>
        <dbReference type="ARBA" id="ARBA00004606"/>
    </source>
</evidence>
<organism evidence="6 7">
    <name type="scientific">Pristionchus fissidentatus</name>
    <dbReference type="NCBI Taxonomy" id="1538716"/>
    <lineage>
        <taxon>Eukaryota</taxon>
        <taxon>Metazoa</taxon>
        <taxon>Ecdysozoa</taxon>
        <taxon>Nematoda</taxon>
        <taxon>Chromadorea</taxon>
        <taxon>Rhabditida</taxon>
        <taxon>Rhabditina</taxon>
        <taxon>Diplogasteromorpha</taxon>
        <taxon>Diplogasteroidea</taxon>
        <taxon>Neodiplogasteridae</taxon>
        <taxon>Pristionchus</taxon>
    </lineage>
</organism>
<evidence type="ECO:0000256" key="2">
    <source>
        <dbReference type="ARBA" id="ARBA00022676"/>
    </source>
</evidence>
<keyword evidence="4" id="KW-0472">Membrane</keyword>
<accession>A0AAV5WCD6</accession>
<comment type="subcellular location">
    <subcellularLocation>
        <location evidence="1">Membrane</location>
        <topology evidence="1">Single-pass type II membrane protein</topology>
    </subcellularLocation>
</comment>
<keyword evidence="2" id="KW-0328">Glycosyltransferase</keyword>
<feature type="non-terminal residue" evidence="6">
    <location>
        <position position="1"/>
    </location>
</feature>
<keyword evidence="7" id="KW-1185">Reference proteome</keyword>
<gene>
    <name evidence="6" type="ORF">PFISCL1PPCAC_18954</name>
</gene>
<name>A0AAV5WCD6_9BILA</name>
<dbReference type="AlphaFoldDB" id="A0AAV5WCD6"/>
<evidence type="ECO:0000313" key="6">
    <source>
        <dbReference type="EMBL" id="GMT27657.1"/>
    </source>
</evidence>
<dbReference type="PANTHER" id="PTHR46671:SF7">
    <property type="entry name" value="CORE-2_I-BRANCHING ENZYME"/>
    <property type="match status" value="1"/>
</dbReference>
<dbReference type="Pfam" id="PF02485">
    <property type="entry name" value="Branch"/>
    <property type="match status" value="1"/>
</dbReference>
<evidence type="ECO:0000256" key="5">
    <source>
        <dbReference type="ARBA" id="ARBA00023180"/>
    </source>
</evidence>
<evidence type="ECO:0000256" key="3">
    <source>
        <dbReference type="ARBA" id="ARBA00022679"/>
    </source>
</evidence>
<dbReference type="GO" id="GO:0016020">
    <property type="term" value="C:membrane"/>
    <property type="evidence" value="ECO:0007669"/>
    <property type="project" value="UniProtKB-SubCell"/>
</dbReference>
<dbReference type="Proteomes" id="UP001432322">
    <property type="component" value="Unassembled WGS sequence"/>
</dbReference>
<dbReference type="InterPro" id="IPR003406">
    <property type="entry name" value="Glyco_trans_14"/>
</dbReference>
<feature type="non-terminal residue" evidence="6">
    <location>
        <position position="331"/>
    </location>
</feature>
<keyword evidence="3" id="KW-0808">Transferase</keyword>
<proteinExistence type="predicted"/>
<dbReference type="PANTHER" id="PTHR46671">
    <property type="entry name" value="PROTEIN CBG11221"/>
    <property type="match status" value="1"/>
</dbReference>
<dbReference type="EMBL" id="BTSY01000005">
    <property type="protein sequence ID" value="GMT27657.1"/>
    <property type="molecule type" value="Genomic_DNA"/>
</dbReference>
<keyword evidence="5" id="KW-0325">Glycoprotein</keyword>
<protein>
    <submittedName>
        <fullName evidence="6">Uncharacterized protein</fullName>
    </submittedName>
</protein>
<evidence type="ECO:0000256" key="4">
    <source>
        <dbReference type="ARBA" id="ARBA00023136"/>
    </source>
</evidence>
<comment type="caution">
    <text evidence="6">The sequence shown here is derived from an EMBL/GenBank/DDBJ whole genome shotgun (WGS) entry which is preliminary data.</text>
</comment>